<feature type="compositionally biased region" description="Basic and acidic residues" evidence="4">
    <location>
        <begin position="160"/>
        <end position="169"/>
    </location>
</feature>
<feature type="transmembrane region" description="Helical" evidence="5">
    <location>
        <begin position="43"/>
        <end position="62"/>
    </location>
</feature>
<dbReference type="PROSITE" id="PS50297">
    <property type="entry name" value="ANK_REP_REGION"/>
    <property type="match status" value="1"/>
</dbReference>
<dbReference type="OrthoDB" id="5144022at2759"/>
<accession>A0A9P8VXH1</accession>
<dbReference type="PANTHER" id="PTHR24198:SF165">
    <property type="entry name" value="ANKYRIN REPEAT-CONTAINING PROTEIN-RELATED"/>
    <property type="match status" value="1"/>
</dbReference>
<gene>
    <name evidence="6" type="ORF">B0T10DRAFT_552070</name>
</gene>
<reference evidence="6 7" key="1">
    <citation type="journal article" date="2021" name="Nat. Commun.">
        <title>Genetic determinants of endophytism in the Arabidopsis root mycobiome.</title>
        <authorList>
            <person name="Mesny F."/>
            <person name="Miyauchi S."/>
            <person name="Thiergart T."/>
            <person name="Pickel B."/>
            <person name="Atanasova L."/>
            <person name="Karlsson M."/>
            <person name="Huettel B."/>
            <person name="Barry K.W."/>
            <person name="Haridas S."/>
            <person name="Chen C."/>
            <person name="Bauer D."/>
            <person name="Andreopoulos W."/>
            <person name="Pangilinan J."/>
            <person name="LaButti K."/>
            <person name="Riley R."/>
            <person name="Lipzen A."/>
            <person name="Clum A."/>
            <person name="Drula E."/>
            <person name="Henrissat B."/>
            <person name="Kohler A."/>
            <person name="Grigoriev I.V."/>
            <person name="Martin F.M."/>
            <person name="Hacquard S."/>
        </authorList>
    </citation>
    <scope>NUCLEOTIDE SEQUENCE [LARGE SCALE GENOMIC DNA]</scope>
    <source>
        <strain evidence="6 7">MPI-CAGE-CH-0241</strain>
    </source>
</reference>
<evidence type="ECO:0000313" key="7">
    <source>
        <dbReference type="Proteomes" id="UP000777438"/>
    </source>
</evidence>
<dbReference type="Gene3D" id="1.25.40.20">
    <property type="entry name" value="Ankyrin repeat-containing domain"/>
    <property type="match status" value="2"/>
</dbReference>
<dbReference type="SMART" id="SM00248">
    <property type="entry name" value="ANK"/>
    <property type="match status" value="6"/>
</dbReference>
<evidence type="ECO:0000256" key="4">
    <source>
        <dbReference type="SAM" id="MobiDB-lite"/>
    </source>
</evidence>
<evidence type="ECO:0000313" key="6">
    <source>
        <dbReference type="EMBL" id="KAH6877225.1"/>
    </source>
</evidence>
<dbReference type="PANTHER" id="PTHR24198">
    <property type="entry name" value="ANKYRIN REPEAT AND PROTEIN KINASE DOMAIN-CONTAINING PROTEIN"/>
    <property type="match status" value="1"/>
</dbReference>
<feature type="transmembrane region" description="Helical" evidence="5">
    <location>
        <begin position="195"/>
        <end position="217"/>
    </location>
</feature>
<feature type="transmembrane region" description="Helical" evidence="5">
    <location>
        <begin position="324"/>
        <end position="344"/>
    </location>
</feature>
<dbReference type="EMBL" id="JAGPYM010000030">
    <property type="protein sequence ID" value="KAH6877225.1"/>
    <property type="molecule type" value="Genomic_DNA"/>
</dbReference>
<dbReference type="InterPro" id="IPR002110">
    <property type="entry name" value="Ankyrin_rpt"/>
</dbReference>
<dbReference type="PROSITE" id="PS50088">
    <property type="entry name" value="ANK_REPEAT"/>
    <property type="match status" value="1"/>
</dbReference>
<dbReference type="Pfam" id="PF12796">
    <property type="entry name" value="Ank_2"/>
    <property type="match status" value="1"/>
</dbReference>
<dbReference type="InterPro" id="IPR036770">
    <property type="entry name" value="Ankyrin_rpt-contain_sf"/>
</dbReference>
<evidence type="ECO:0000256" key="3">
    <source>
        <dbReference type="PROSITE-ProRule" id="PRU00023"/>
    </source>
</evidence>
<organism evidence="6 7">
    <name type="scientific">Thelonectria olida</name>
    <dbReference type="NCBI Taxonomy" id="1576542"/>
    <lineage>
        <taxon>Eukaryota</taxon>
        <taxon>Fungi</taxon>
        <taxon>Dikarya</taxon>
        <taxon>Ascomycota</taxon>
        <taxon>Pezizomycotina</taxon>
        <taxon>Sordariomycetes</taxon>
        <taxon>Hypocreomycetidae</taxon>
        <taxon>Hypocreales</taxon>
        <taxon>Nectriaceae</taxon>
        <taxon>Thelonectria</taxon>
    </lineage>
</organism>
<keyword evidence="7" id="KW-1185">Reference proteome</keyword>
<dbReference type="Proteomes" id="UP000777438">
    <property type="component" value="Unassembled WGS sequence"/>
</dbReference>
<comment type="caution">
    <text evidence="6">The sequence shown here is derived from an EMBL/GenBank/DDBJ whole genome shotgun (WGS) entry which is preliminary data.</text>
</comment>
<evidence type="ECO:0000256" key="5">
    <source>
        <dbReference type="SAM" id="Phobius"/>
    </source>
</evidence>
<sequence length="1423" mass="159599">MASSWWDDFSNNLATDLAPLVALFGESPTKQYLSECLTIEDKIIFATAPLGVITAVVSAIRVRGTPSLRAFVGRAQEGTGTAEAELCSSTSREVCELYSNGGIARVFGRPKLLEIVHDVSSEKFYSEDGSKPSAGIYSFQDYIKTERGKEEWTQSGLHQKSSEPNEKGSVKQKPPRFAPNPNLSLNIGIKPRNRAWFIAAATLGVTLQWFVLVWASLTRYYYQWLRNSREDEYAVPLTVIGTVLFSLGMALCAHLVESKTKERIYHRQMPKNLRDDFSTIYWVQPGNQNIGDQIFDSFGYSDSESPLGKYITSWKDTTEDSFTIFWIWTAVVTTIIGFICQFLGLRACHSSVAVMQLGITVIMSLIRAGLRTQRLETKDNFMAEHPELFQGHELDCLALKLAVSRSPAYAQDHPIWKVFTAPDSTARNTSSNHFAFDTLRSDALEKLVVPSGSGLAGFCIRSPPTNNASADPFGQFEAMTGQDLVYEAEKDLLSWISTKHCFRCNFKYQYANHSCETSPSFAAKSVFYRSRLARMTGLEEPELEHSSYWGAKFVAVRDVALILTHSIEDTMKILFTSDSQQPALLHESWEQAFAIFWTIHQCSSYFILDAEDGEIQMSLRRTTDVRGVPESPWKADSSAIEAVLGLWLWSLKEESEKPGVDEGDTKRPRQSISRILLAHQNLGTAFGETLELDMWRDRGGVKIQKQRLETSWWSTPADTQNAVWWKNGEDFVNGPPGPPRDSRDQRRFFGWHNLKKHKLKEYTQWESLSVLEIPSNGSLLLNCAQELYSIFLTAIIHAVKDLGGSEVRQYEERFTARNENVDKIQSALVKRGLCDSDDAFACTIPVLRNQGLLKPPDEVLSLASDLADQYRRQGKWEASRALLNRMLRDRYIRAESSDAIRDSQDLAGRVEAMNRFRLSLIETCEIYHKALLEDEKKANEYGGKGMLELLEQYSGNHHLINTPFVLVDGGGRGSVPDGPGSTSSSFSLADAVRCYGRVALWHLEIQTASTVQEQLKSDLKSHFRPRNVAGSLLKAIETFDLSSTLCLLERYRLEKYETAGALVCASQNGWYMVVEALVKLGAAIEENDANGRSALSYALEHGDINTVRILLGERADPRNGNPKETNWSPCHYAAKQGHGLIMGDLMKASHCAFDLNVTDDEGMTPLDWAIELGSVATLQVILSDGYSKIPTRALHLAVERGWADMVDVLLEAPNVNVNLASDPNIHVTATPLICAVRLRRESIFDKILDSAFVNADTADQDGRTPLWWAAALGLETYTNKLLYSGKVHEFAATDKKEDTTLSIAVQLGHLEIVDQLWFVQRHPTVSLKAIFIAAKNGHMTIVGKLLPSRVRDKHHAKELLEAHGLEEVWRYIEDRVDWRKWGTWWKHRRDVSSDGLAEIGDLSEEVVTRASKIASSPFQVFTS</sequence>
<evidence type="ECO:0000256" key="2">
    <source>
        <dbReference type="ARBA" id="ARBA00023043"/>
    </source>
</evidence>
<name>A0A9P8VXH1_9HYPO</name>
<keyword evidence="5" id="KW-0812">Transmembrane</keyword>
<proteinExistence type="predicted"/>
<feature type="repeat" description="ANK" evidence="3">
    <location>
        <begin position="1090"/>
        <end position="1122"/>
    </location>
</feature>
<feature type="region of interest" description="Disordered" evidence="4">
    <location>
        <begin position="153"/>
        <end position="179"/>
    </location>
</feature>
<feature type="transmembrane region" description="Helical" evidence="5">
    <location>
        <begin position="237"/>
        <end position="256"/>
    </location>
</feature>
<evidence type="ECO:0000256" key="1">
    <source>
        <dbReference type="ARBA" id="ARBA00022737"/>
    </source>
</evidence>
<keyword evidence="5" id="KW-1133">Transmembrane helix</keyword>
<keyword evidence="1" id="KW-0677">Repeat</keyword>
<keyword evidence="5" id="KW-0472">Membrane</keyword>
<protein>
    <submittedName>
        <fullName evidence="6">Ankyrin repeat protein</fullName>
    </submittedName>
</protein>
<keyword evidence="2 3" id="KW-0040">ANK repeat</keyword>
<dbReference type="SUPFAM" id="SSF48403">
    <property type="entry name" value="Ankyrin repeat"/>
    <property type="match status" value="1"/>
</dbReference>